<evidence type="ECO:0000256" key="2">
    <source>
        <dbReference type="ARBA" id="ARBA00022695"/>
    </source>
</evidence>
<keyword evidence="2" id="KW-0548">Nucleotidyltransferase</keyword>
<evidence type="ECO:0000313" key="7">
    <source>
        <dbReference type="Proteomes" id="UP001458880"/>
    </source>
</evidence>
<keyword evidence="3" id="KW-0540">Nuclease</keyword>
<dbReference type="PANTHER" id="PTHR37984:SF5">
    <property type="entry name" value="PROTEIN NYNRIN-LIKE"/>
    <property type="match status" value="1"/>
</dbReference>
<comment type="caution">
    <text evidence="6">The sequence shown here is derived from an EMBL/GenBank/DDBJ whole genome shotgun (WGS) entry which is preliminary data.</text>
</comment>
<accession>A0AAW1JWY5</accession>
<dbReference type="Gene3D" id="3.10.10.10">
    <property type="entry name" value="HIV Type 1 Reverse Transcriptase, subunit A, domain 1"/>
    <property type="match status" value="2"/>
</dbReference>
<dbReference type="SUPFAM" id="SSF56672">
    <property type="entry name" value="DNA/RNA polymerases"/>
    <property type="match status" value="1"/>
</dbReference>
<dbReference type="EMBL" id="JASPKY010000320">
    <property type="protein sequence ID" value="KAK9708867.1"/>
    <property type="molecule type" value="Genomic_DNA"/>
</dbReference>
<sequence length="337" mass="37803">MDAVTQDDFERFTQENAECENAGDVTNQPAEPTADCEGDLEDLAISAVLQDTFAGAVHSCRDSGSPISLIRESNVRDWIIETVPNLDLRGINQSKLDILGSIKFNLFVADIEVELSVFVVNDNAIPCPCLLGRDFISNPKVNVTFSNNAVTIKGILDDVVPDINNLMLIDIGDDIDLNLDIGNGINAKQRLEFVNLFKAKYLYAERNTTPMLNFTGSIKLEPNHMKFFYRPRRLSYQDKQIVNEMIQDLLQRGIIKKSCSPYASPIVLVAKKMDRFPIPCIDDQLDNLRGKKYFTKLDLKDAFHNIVLDEGSTQLTAFVTPQGQYEYLRLPLSITSS</sequence>
<dbReference type="PROSITE" id="PS50878">
    <property type="entry name" value="RT_POL"/>
    <property type="match status" value="1"/>
</dbReference>
<evidence type="ECO:0000256" key="3">
    <source>
        <dbReference type="ARBA" id="ARBA00022722"/>
    </source>
</evidence>
<dbReference type="InterPro" id="IPR043502">
    <property type="entry name" value="DNA/RNA_pol_sf"/>
</dbReference>
<dbReference type="Gene3D" id="2.40.70.10">
    <property type="entry name" value="Acid Proteases"/>
    <property type="match status" value="1"/>
</dbReference>
<keyword evidence="7" id="KW-1185">Reference proteome</keyword>
<keyword evidence="1" id="KW-0808">Transferase</keyword>
<evidence type="ECO:0000313" key="6">
    <source>
        <dbReference type="EMBL" id="KAK9708867.1"/>
    </source>
</evidence>
<evidence type="ECO:0000256" key="4">
    <source>
        <dbReference type="ARBA" id="ARBA00022759"/>
    </source>
</evidence>
<dbReference type="InterPro" id="IPR043128">
    <property type="entry name" value="Rev_trsase/Diguanyl_cyclase"/>
</dbReference>
<evidence type="ECO:0000256" key="1">
    <source>
        <dbReference type="ARBA" id="ARBA00022679"/>
    </source>
</evidence>
<keyword evidence="6" id="KW-0695">RNA-directed DNA polymerase</keyword>
<dbReference type="InterPro" id="IPR050951">
    <property type="entry name" value="Retrovirus_Pol_polyprotein"/>
</dbReference>
<keyword evidence="4" id="KW-0255">Endonuclease</keyword>
<dbReference type="GO" id="GO:0003964">
    <property type="term" value="F:RNA-directed DNA polymerase activity"/>
    <property type="evidence" value="ECO:0007669"/>
    <property type="project" value="UniProtKB-KW"/>
</dbReference>
<feature type="domain" description="Reverse transcriptase" evidence="5">
    <location>
        <begin position="202"/>
        <end position="337"/>
    </location>
</feature>
<dbReference type="Pfam" id="PF00078">
    <property type="entry name" value="RVT_1"/>
    <property type="match status" value="1"/>
</dbReference>
<dbReference type="CDD" id="cd00303">
    <property type="entry name" value="retropepsin_like"/>
    <property type="match status" value="1"/>
</dbReference>
<dbReference type="InterPro" id="IPR021109">
    <property type="entry name" value="Peptidase_aspartic_dom_sf"/>
</dbReference>
<proteinExistence type="predicted"/>
<name>A0AAW1JWY5_POPJA</name>
<dbReference type="GO" id="GO:0004519">
    <property type="term" value="F:endonuclease activity"/>
    <property type="evidence" value="ECO:0007669"/>
    <property type="project" value="UniProtKB-KW"/>
</dbReference>
<dbReference type="AlphaFoldDB" id="A0AAW1JWY5"/>
<reference evidence="6 7" key="1">
    <citation type="journal article" date="2024" name="BMC Genomics">
        <title>De novo assembly and annotation of Popillia japonica's genome with initial clues to its potential as an invasive pest.</title>
        <authorList>
            <person name="Cucini C."/>
            <person name="Boschi S."/>
            <person name="Funari R."/>
            <person name="Cardaioli E."/>
            <person name="Iannotti N."/>
            <person name="Marturano G."/>
            <person name="Paoli F."/>
            <person name="Bruttini M."/>
            <person name="Carapelli A."/>
            <person name="Frati F."/>
            <person name="Nardi F."/>
        </authorList>
    </citation>
    <scope>NUCLEOTIDE SEQUENCE [LARGE SCALE GENOMIC DNA]</scope>
    <source>
        <strain evidence="6">DMR45628</strain>
    </source>
</reference>
<dbReference type="Proteomes" id="UP001458880">
    <property type="component" value="Unassembled WGS sequence"/>
</dbReference>
<keyword evidence="4" id="KW-0378">Hydrolase</keyword>
<gene>
    <name evidence="6" type="ORF">QE152_g26944</name>
</gene>
<organism evidence="6 7">
    <name type="scientific">Popillia japonica</name>
    <name type="common">Japanese beetle</name>
    <dbReference type="NCBI Taxonomy" id="7064"/>
    <lineage>
        <taxon>Eukaryota</taxon>
        <taxon>Metazoa</taxon>
        <taxon>Ecdysozoa</taxon>
        <taxon>Arthropoda</taxon>
        <taxon>Hexapoda</taxon>
        <taxon>Insecta</taxon>
        <taxon>Pterygota</taxon>
        <taxon>Neoptera</taxon>
        <taxon>Endopterygota</taxon>
        <taxon>Coleoptera</taxon>
        <taxon>Polyphaga</taxon>
        <taxon>Scarabaeiformia</taxon>
        <taxon>Scarabaeidae</taxon>
        <taxon>Rutelinae</taxon>
        <taxon>Popillia</taxon>
    </lineage>
</organism>
<evidence type="ECO:0000259" key="5">
    <source>
        <dbReference type="PROSITE" id="PS50878"/>
    </source>
</evidence>
<dbReference type="InterPro" id="IPR000477">
    <property type="entry name" value="RT_dom"/>
</dbReference>
<protein>
    <submittedName>
        <fullName evidence="6">Reverse transcriptase (RNA-dependent DNA polymerase)</fullName>
    </submittedName>
</protein>
<dbReference type="Gene3D" id="3.30.70.270">
    <property type="match status" value="1"/>
</dbReference>
<dbReference type="PANTHER" id="PTHR37984">
    <property type="entry name" value="PROTEIN CBG26694"/>
    <property type="match status" value="1"/>
</dbReference>
<dbReference type="CDD" id="cd01647">
    <property type="entry name" value="RT_LTR"/>
    <property type="match status" value="1"/>
</dbReference>